<gene>
    <name evidence="3" type="ORF">SLUN_04240</name>
</gene>
<dbReference type="PROSITE" id="PS51186">
    <property type="entry name" value="GNAT"/>
    <property type="match status" value="1"/>
</dbReference>
<keyword evidence="4" id="KW-1185">Reference proteome</keyword>
<keyword evidence="1 3" id="KW-0808">Transferase</keyword>
<dbReference type="Pfam" id="PF00583">
    <property type="entry name" value="Acetyltransf_1"/>
    <property type="match status" value="1"/>
</dbReference>
<dbReference type="CDD" id="cd04301">
    <property type="entry name" value="NAT_SF"/>
    <property type="match status" value="1"/>
</dbReference>
<dbReference type="GeneID" id="55654477"/>
<dbReference type="InterPro" id="IPR000182">
    <property type="entry name" value="GNAT_dom"/>
</dbReference>
<sequence length="203" mass="22845">MKDLTQQQEVGPYVVRHATAEDVHGARSVMLDTFYREFDYGYVPSWHSDVVDIHRSYLDNPRHTLVVAVRDGEVVATTGLHSRGPVHPPHPRWLCERYPSGRTAQLARVYVRPAHRRHGLARVMVLMACEFAARTPGYDSVYLHTNVDIPGAEGFWRSLATEVFDARTTGEHGGFGTVHFEIPIPWRDGADHDHGSLVRAGGR</sequence>
<name>A0A2R4SXC4_9ACTN</name>
<evidence type="ECO:0000313" key="3">
    <source>
        <dbReference type="EMBL" id="AVZ71525.1"/>
    </source>
</evidence>
<dbReference type="AlphaFoldDB" id="A0A2R4SXC4"/>
<accession>A0A2R4SXC4</accession>
<dbReference type="RefSeq" id="WP_108147216.1">
    <property type="nucleotide sequence ID" value="NZ_CP026304.1"/>
</dbReference>
<dbReference type="OrthoDB" id="6703393at2"/>
<dbReference type="Gene3D" id="3.40.630.30">
    <property type="match status" value="1"/>
</dbReference>
<dbReference type="InterPro" id="IPR016181">
    <property type="entry name" value="Acyl_CoA_acyltransferase"/>
</dbReference>
<dbReference type="PANTHER" id="PTHR13947">
    <property type="entry name" value="GNAT FAMILY N-ACETYLTRANSFERASE"/>
    <property type="match status" value="1"/>
</dbReference>
<dbReference type="Proteomes" id="UP000244201">
    <property type="component" value="Chromosome"/>
</dbReference>
<protein>
    <submittedName>
        <fullName evidence="3">GNAT family N-acetyltransferase</fullName>
    </submittedName>
</protein>
<evidence type="ECO:0000256" key="1">
    <source>
        <dbReference type="ARBA" id="ARBA00022679"/>
    </source>
</evidence>
<dbReference type="SUPFAM" id="SSF55729">
    <property type="entry name" value="Acyl-CoA N-acyltransferases (Nat)"/>
    <property type="match status" value="1"/>
</dbReference>
<evidence type="ECO:0000259" key="2">
    <source>
        <dbReference type="PROSITE" id="PS51186"/>
    </source>
</evidence>
<evidence type="ECO:0000313" key="4">
    <source>
        <dbReference type="Proteomes" id="UP000244201"/>
    </source>
</evidence>
<feature type="domain" description="N-acetyltransferase" evidence="2">
    <location>
        <begin position="13"/>
        <end position="202"/>
    </location>
</feature>
<dbReference type="PANTHER" id="PTHR13947:SF37">
    <property type="entry name" value="LD18367P"/>
    <property type="match status" value="1"/>
</dbReference>
<dbReference type="KEGG" id="slk:SLUN_04240"/>
<proteinExistence type="predicted"/>
<reference evidence="3 4" key="1">
    <citation type="submission" date="2018-01" db="EMBL/GenBank/DDBJ databases">
        <title>Complete genome sequence of Streptomyces lunaelactis MM109T, a Ferroverdin A producer isolated from cave moonmilk deposits.</title>
        <authorList>
            <person name="Naome A."/>
            <person name="Martinet L."/>
            <person name="Maciejewska M."/>
            <person name="Anderssen S."/>
            <person name="Adam D."/>
            <person name="Tenconi E."/>
            <person name="Deflandre B."/>
            <person name="Arguelles-Arias A."/>
            <person name="Calusinska M."/>
            <person name="Copieters W."/>
            <person name="Karim L."/>
            <person name="Hanikenne M."/>
            <person name="Baurain D."/>
            <person name="van Wezel G."/>
            <person name="Smargiasso N."/>
            <person name="de Pauw E."/>
            <person name="Delfosse P."/>
            <person name="Rigali S."/>
        </authorList>
    </citation>
    <scope>NUCLEOTIDE SEQUENCE [LARGE SCALE GENOMIC DNA]</scope>
    <source>
        <strain evidence="3 4">MM109</strain>
    </source>
</reference>
<organism evidence="3 4">
    <name type="scientific">Streptomyces lunaelactis</name>
    <dbReference type="NCBI Taxonomy" id="1535768"/>
    <lineage>
        <taxon>Bacteria</taxon>
        <taxon>Bacillati</taxon>
        <taxon>Actinomycetota</taxon>
        <taxon>Actinomycetes</taxon>
        <taxon>Kitasatosporales</taxon>
        <taxon>Streptomycetaceae</taxon>
        <taxon>Streptomyces</taxon>
    </lineage>
</organism>
<dbReference type="EMBL" id="CP026304">
    <property type="protein sequence ID" value="AVZ71525.1"/>
    <property type="molecule type" value="Genomic_DNA"/>
</dbReference>
<dbReference type="InterPro" id="IPR050769">
    <property type="entry name" value="NAT_camello-type"/>
</dbReference>
<dbReference type="GO" id="GO:0008080">
    <property type="term" value="F:N-acetyltransferase activity"/>
    <property type="evidence" value="ECO:0007669"/>
    <property type="project" value="InterPro"/>
</dbReference>